<dbReference type="Proteomes" id="UP000515489">
    <property type="component" value="Chromosome"/>
</dbReference>
<protein>
    <submittedName>
        <fullName evidence="1">Phosphoribosylpyrophosphate synthetase</fullName>
    </submittedName>
</protein>
<name>A0A7G7W9T6_9BACT</name>
<evidence type="ECO:0000313" key="2">
    <source>
        <dbReference type="Proteomes" id="UP000515489"/>
    </source>
</evidence>
<keyword evidence="2" id="KW-1185">Reference proteome</keyword>
<reference evidence="1 2" key="1">
    <citation type="submission" date="2020-08" db="EMBL/GenBank/DDBJ databases">
        <title>Hymenobacter sp. S2-20-2 genome sequencing.</title>
        <authorList>
            <person name="Jin L."/>
        </authorList>
    </citation>
    <scope>NUCLEOTIDE SEQUENCE [LARGE SCALE GENOMIC DNA]</scope>
    <source>
        <strain evidence="1 2">S2-20-2</strain>
    </source>
</reference>
<evidence type="ECO:0000313" key="1">
    <source>
        <dbReference type="EMBL" id="QNH63129.1"/>
    </source>
</evidence>
<organism evidence="1 2">
    <name type="scientific">Hymenobacter sediminicola</name>
    <dbReference type="NCBI Taxonomy" id="2761579"/>
    <lineage>
        <taxon>Bacteria</taxon>
        <taxon>Pseudomonadati</taxon>
        <taxon>Bacteroidota</taxon>
        <taxon>Cytophagia</taxon>
        <taxon>Cytophagales</taxon>
        <taxon>Hymenobacteraceae</taxon>
        <taxon>Hymenobacter</taxon>
    </lineage>
</organism>
<dbReference type="EMBL" id="CP060202">
    <property type="protein sequence ID" value="QNH63129.1"/>
    <property type="molecule type" value="Genomic_DNA"/>
</dbReference>
<dbReference type="AlphaFoldDB" id="A0A7G7W9T6"/>
<sequence length="103" mass="11852">MSLYSYDTLSEAMHDLQQRGYDQDFNLTNDYLHCPGLDLELYPQHFQVREVYRFEGETDPGDENVLYAIESNQGVKGLLVSAFGAYSEPINDELMHKLNMPQA</sequence>
<dbReference type="KEGG" id="hsk:H4317_04785"/>
<gene>
    <name evidence="1" type="ORF">H4317_04785</name>
</gene>
<dbReference type="RefSeq" id="WP_185889010.1">
    <property type="nucleotide sequence ID" value="NZ_CP060202.1"/>
</dbReference>
<accession>A0A7G7W9T6</accession>
<proteinExistence type="predicted"/>